<dbReference type="AlphaFoldDB" id="A0A1H2LXM7"/>
<evidence type="ECO:0000259" key="5">
    <source>
        <dbReference type="PROSITE" id="PS50106"/>
    </source>
</evidence>
<keyword evidence="2" id="KW-0378">Hydrolase</keyword>
<feature type="region of interest" description="Disordered" evidence="3">
    <location>
        <begin position="373"/>
        <end position="392"/>
    </location>
</feature>
<feature type="compositionally biased region" description="Polar residues" evidence="3">
    <location>
        <begin position="376"/>
        <end position="392"/>
    </location>
</feature>
<dbReference type="PROSITE" id="PS50106">
    <property type="entry name" value="PDZ"/>
    <property type="match status" value="1"/>
</dbReference>
<feature type="chain" id="PRO_5038445095" evidence="4">
    <location>
        <begin position="40"/>
        <end position="392"/>
    </location>
</feature>
<sequence>MTFPTPAPASTSRPVRHRARRTGAALLAGGLLSATLGLAVPAAADVRPVDAYGARGSYGAGGAATASSVDSDPATAAESRGVALVDTVLSGGEAAGTGIVLTSDGEVLTNYHVVEGSTSIRVTLPGSGRAYTATVVGADQAADVALLQLAGASGLATARIDDDTLAVGDAVTAVGNAGGTGSLTAADGTVTDLSSSITTQSEGDVAGERLTRLVETSADVVPGDSGGPLLDAEGEVVGVDTAASSGGEIDGYAVPIDTALAVVTQIRSGEETSAVRIGPAAFLGVQVATGAVSDSAYGYGRHYGDGYGREAEGASNEGASIAGVVEDGAAAQAGIEAGDTITGVGSTTVASASDLTDALAGLDPGDRVRVTWTGADGSSTSAEVTLGSSPLN</sequence>
<dbReference type="Proteomes" id="UP000198825">
    <property type="component" value="Chromosome I"/>
</dbReference>
<dbReference type="PANTHER" id="PTHR43343">
    <property type="entry name" value="PEPTIDASE S12"/>
    <property type="match status" value="1"/>
</dbReference>
<dbReference type="InterPro" id="IPR001478">
    <property type="entry name" value="PDZ"/>
</dbReference>
<dbReference type="InterPro" id="IPR001940">
    <property type="entry name" value="Peptidase_S1C"/>
</dbReference>
<dbReference type="Pfam" id="PF13180">
    <property type="entry name" value="PDZ_2"/>
    <property type="match status" value="1"/>
</dbReference>
<evidence type="ECO:0000313" key="7">
    <source>
        <dbReference type="Proteomes" id="UP000198825"/>
    </source>
</evidence>
<dbReference type="Gene3D" id="2.30.42.10">
    <property type="match status" value="1"/>
</dbReference>
<name>A0A1H2LXM7_9ACTN</name>
<dbReference type="OrthoDB" id="73775at2"/>
<dbReference type="SUPFAM" id="SSF50494">
    <property type="entry name" value="Trypsin-like serine proteases"/>
    <property type="match status" value="1"/>
</dbReference>
<dbReference type="Gene3D" id="2.40.10.120">
    <property type="match status" value="1"/>
</dbReference>
<keyword evidence="7" id="KW-1185">Reference proteome</keyword>
<dbReference type="PRINTS" id="PR00834">
    <property type="entry name" value="PROTEASES2C"/>
</dbReference>
<keyword evidence="1 6" id="KW-0645">Protease</keyword>
<feature type="signal peptide" evidence="4">
    <location>
        <begin position="1"/>
        <end position="39"/>
    </location>
</feature>
<evidence type="ECO:0000256" key="1">
    <source>
        <dbReference type="ARBA" id="ARBA00022670"/>
    </source>
</evidence>
<dbReference type="InterPro" id="IPR009003">
    <property type="entry name" value="Peptidase_S1_PA"/>
</dbReference>
<dbReference type="Pfam" id="PF13365">
    <property type="entry name" value="Trypsin_2"/>
    <property type="match status" value="1"/>
</dbReference>
<dbReference type="PROSITE" id="PS00135">
    <property type="entry name" value="TRYPSIN_SER"/>
    <property type="match status" value="1"/>
</dbReference>
<protein>
    <submittedName>
        <fullName evidence="6">Serine protease, S1-C subfamily, contains C-terminal PDZ domain</fullName>
    </submittedName>
</protein>
<gene>
    <name evidence="6" type="ORF">SAMN04488544_1049</name>
</gene>
<dbReference type="EMBL" id="LT629799">
    <property type="protein sequence ID" value="SDU85760.1"/>
    <property type="molecule type" value="Genomic_DNA"/>
</dbReference>
<reference evidence="7" key="1">
    <citation type="submission" date="2016-10" db="EMBL/GenBank/DDBJ databases">
        <authorList>
            <person name="Varghese N."/>
            <person name="Submissions S."/>
        </authorList>
    </citation>
    <scope>NUCLEOTIDE SEQUENCE [LARGE SCALE GENOMIC DNA]</scope>
    <source>
        <strain evidence="7">DSM 21743</strain>
    </source>
</reference>
<evidence type="ECO:0000256" key="3">
    <source>
        <dbReference type="SAM" id="MobiDB-lite"/>
    </source>
</evidence>
<dbReference type="InterPro" id="IPR036034">
    <property type="entry name" value="PDZ_sf"/>
</dbReference>
<proteinExistence type="predicted"/>
<dbReference type="RefSeq" id="WP_091073533.1">
    <property type="nucleotide sequence ID" value="NZ_LT629799.1"/>
</dbReference>
<dbReference type="SMART" id="SM00228">
    <property type="entry name" value="PDZ"/>
    <property type="match status" value="1"/>
</dbReference>
<evidence type="ECO:0000313" key="6">
    <source>
        <dbReference type="EMBL" id="SDU85760.1"/>
    </source>
</evidence>
<evidence type="ECO:0000256" key="2">
    <source>
        <dbReference type="ARBA" id="ARBA00022801"/>
    </source>
</evidence>
<dbReference type="PANTHER" id="PTHR43343:SF3">
    <property type="entry name" value="PROTEASE DO-LIKE 8, CHLOROPLASTIC"/>
    <property type="match status" value="1"/>
</dbReference>
<dbReference type="InterPro" id="IPR033116">
    <property type="entry name" value="TRYPSIN_SER"/>
</dbReference>
<accession>A0A1H2LXM7</accession>
<feature type="domain" description="PDZ" evidence="5">
    <location>
        <begin position="304"/>
        <end position="353"/>
    </location>
</feature>
<dbReference type="SUPFAM" id="SSF50156">
    <property type="entry name" value="PDZ domain-like"/>
    <property type="match status" value="1"/>
</dbReference>
<keyword evidence="4" id="KW-0732">Signal</keyword>
<organism evidence="6 7">
    <name type="scientific">Microlunatus sagamiharensis</name>
    <dbReference type="NCBI Taxonomy" id="546874"/>
    <lineage>
        <taxon>Bacteria</taxon>
        <taxon>Bacillati</taxon>
        <taxon>Actinomycetota</taxon>
        <taxon>Actinomycetes</taxon>
        <taxon>Propionibacteriales</taxon>
        <taxon>Propionibacteriaceae</taxon>
        <taxon>Microlunatus</taxon>
    </lineage>
</organism>
<dbReference type="GO" id="GO:0006508">
    <property type="term" value="P:proteolysis"/>
    <property type="evidence" value="ECO:0007669"/>
    <property type="project" value="UniProtKB-KW"/>
</dbReference>
<evidence type="ECO:0000256" key="4">
    <source>
        <dbReference type="SAM" id="SignalP"/>
    </source>
</evidence>
<dbReference type="GO" id="GO:0004252">
    <property type="term" value="F:serine-type endopeptidase activity"/>
    <property type="evidence" value="ECO:0007669"/>
    <property type="project" value="InterPro"/>
</dbReference>
<dbReference type="STRING" id="546874.SAMN04488544_1049"/>
<dbReference type="InterPro" id="IPR051201">
    <property type="entry name" value="Chloro_Bact_Ser_Proteases"/>
</dbReference>